<accession>A0A914RCB0</accession>
<dbReference type="WBParaSite" id="PDA_v2.g9271.t1">
    <property type="protein sequence ID" value="PDA_v2.g9271.t1"/>
    <property type="gene ID" value="PDA_v2.g9271"/>
</dbReference>
<name>A0A914RCB0_9BILA</name>
<reference evidence="2" key="1">
    <citation type="submission" date="2022-11" db="UniProtKB">
        <authorList>
            <consortium name="WormBaseParasite"/>
        </authorList>
    </citation>
    <scope>IDENTIFICATION</scope>
</reference>
<sequence length="327" mass="37362">MPCLIPEILFGIGKKLIEDGNLNEIIKFGFSGKESLNVFASITFVEIYDDQIGIGWHKKCSKFDVKKVPKCFLNCIGGNVKSLYIEREINPFFQTIIHNIISKKQLVSFSAGKDSYCSNTLKMDKFLPIFSSTLKDLKIPSRALDEEIIDSLKIENLSIVNCFNFSLSKIIIKCGKINSSFHASIQTLTFIDKTGTLSFVKENISFLFETFLSLKTIEFNMKYDGKIKRDLSALIEIVKNARFSSNIVYTVLSSGRYLNYETDSNLSICKDICKDFVYDSSNPLFHCFLQTFKAVDSQEICLKVLFPKKQHMLCEKSYFYEGPQLIY</sequence>
<organism evidence="1 2">
    <name type="scientific">Panagrolaimus davidi</name>
    <dbReference type="NCBI Taxonomy" id="227884"/>
    <lineage>
        <taxon>Eukaryota</taxon>
        <taxon>Metazoa</taxon>
        <taxon>Ecdysozoa</taxon>
        <taxon>Nematoda</taxon>
        <taxon>Chromadorea</taxon>
        <taxon>Rhabditida</taxon>
        <taxon>Tylenchina</taxon>
        <taxon>Panagrolaimomorpha</taxon>
        <taxon>Panagrolaimoidea</taxon>
        <taxon>Panagrolaimidae</taxon>
        <taxon>Panagrolaimus</taxon>
    </lineage>
</organism>
<dbReference type="AlphaFoldDB" id="A0A914RCB0"/>
<evidence type="ECO:0000313" key="1">
    <source>
        <dbReference type="Proteomes" id="UP000887578"/>
    </source>
</evidence>
<dbReference type="Proteomes" id="UP000887578">
    <property type="component" value="Unplaced"/>
</dbReference>
<keyword evidence="1" id="KW-1185">Reference proteome</keyword>
<proteinExistence type="predicted"/>
<protein>
    <submittedName>
        <fullName evidence="2">Uncharacterized protein</fullName>
    </submittedName>
</protein>
<evidence type="ECO:0000313" key="2">
    <source>
        <dbReference type="WBParaSite" id="PDA_v2.g9271.t1"/>
    </source>
</evidence>